<dbReference type="Pfam" id="PF00069">
    <property type="entry name" value="Pkinase"/>
    <property type="match status" value="1"/>
</dbReference>
<dbReference type="SMART" id="SM00028">
    <property type="entry name" value="TPR"/>
    <property type="match status" value="3"/>
</dbReference>
<accession>A0A7S7SHM4</accession>
<dbReference type="EMBL" id="CP063849">
    <property type="protein sequence ID" value="QOY85119.1"/>
    <property type="molecule type" value="Genomic_DNA"/>
</dbReference>
<evidence type="ECO:0000256" key="4">
    <source>
        <dbReference type="ARBA" id="ARBA00022840"/>
    </source>
</evidence>
<dbReference type="Gene3D" id="1.25.40.10">
    <property type="entry name" value="Tetratricopeptide repeat domain"/>
    <property type="match status" value="2"/>
</dbReference>
<dbReference type="Proteomes" id="UP000593892">
    <property type="component" value="Chromosome"/>
</dbReference>
<reference evidence="7 8" key="1">
    <citation type="submission" date="2020-10" db="EMBL/GenBank/DDBJ databases">
        <title>Complete genome sequence of Paludibaculum fermentans P105T, a facultatively anaerobic acidobacterium capable of dissimilatory Fe(III) reduction.</title>
        <authorList>
            <person name="Dedysh S.N."/>
            <person name="Beletsky A.V."/>
            <person name="Kulichevskaya I.S."/>
            <person name="Mardanov A.V."/>
            <person name="Ravin N.V."/>
        </authorList>
    </citation>
    <scope>NUCLEOTIDE SEQUENCE [LARGE SCALE GENOMIC DNA]</scope>
    <source>
        <strain evidence="7 8">P105</strain>
    </source>
</reference>
<gene>
    <name evidence="7" type="ORF">IRI77_19990</name>
</gene>
<keyword evidence="1" id="KW-0808">Transferase</keyword>
<keyword evidence="2" id="KW-0547">Nucleotide-binding</keyword>
<proteinExistence type="predicted"/>
<evidence type="ECO:0000259" key="6">
    <source>
        <dbReference type="PROSITE" id="PS50011"/>
    </source>
</evidence>
<dbReference type="InterPro" id="IPR011990">
    <property type="entry name" value="TPR-like_helical_dom_sf"/>
</dbReference>
<feature type="domain" description="Protein kinase" evidence="6">
    <location>
        <begin position="83"/>
        <end position="351"/>
    </location>
</feature>
<keyword evidence="5" id="KW-0802">TPR repeat</keyword>
<dbReference type="Gene3D" id="3.30.200.20">
    <property type="entry name" value="Phosphorylase Kinase, domain 1"/>
    <property type="match status" value="1"/>
</dbReference>
<evidence type="ECO:0000256" key="1">
    <source>
        <dbReference type="ARBA" id="ARBA00022679"/>
    </source>
</evidence>
<dbReference type="InterPro" id="IPR019734">
    <property type="entry name" value="TPR_rpt"/>
</dbReference>
<evidence type="ECO:0000313" key="8">
    <source>
        <dbReference type="Proteomes" id="UP000593892"/>
    </source>
</evidence>
<dbReference type="InterPro" id="IPR011009">
    <property type="entry name" value="Kinase-like_dom_sf"/>
</dbReference>
<dbReference type="PANTHER" id="PTHR43289">
    <property type="entry name" value="MITOGEN-ACTIVATED PROTEIN KINASE KINASE KINASE 20-RELATED"/>
    <property type="match status" value="1"/>
</dbReference>
<dbReference type="SUPFAM" id="SSF56112">
    <property type="entry name" value="Protein kinase-like (PK-like)"/>
    <property type="match status" value="1"/>
</dbReference>
<protein>
    <submittedName>
        <fullName evidence="7">Protein kinase</fullName>
    </submittedName>
</protein>
<name>A0A7S7SHM4_PALFE</name>
<dbReference type="PROSITE" id="PS50005">
    <property type="entry name" value="TPR"/>
    <property type="match status" value="1"/>
</dbReference>
<feature type="repeat" description="TPR" evidence="5">
    <location>
        <begin position="670"/>
        <end position="703"/>
    </location>
</feature>
<keyword evidence="8" id="KW-1185">Reference proteome</keyword>
<dbReference type="CDD" id="cd14014">
    <property type="entry name" value="STKc_PknB_like"/>
    <property type="match status" value="1"/>
</dbReference>
<dbReference type="GO" id="GO:0005524">
    <property type="term" value="F:ATP binding"/>
    <property type="evidence" value="ECO:0007669"/>
    <property type="project" value="UniProtKB-KW"/>
</dbReference>
<dbReference type="GO" id="GO:0004674">
    <property type="term" value="F:protein serine/threonine kinase activity"/>
    <property type="evidence" value="ECO:0007669"/>
    <property type="project" value="TreeGrafter"/>
</dbReference>
<dbReference type="PANTHER" id="PTHR43289:SF6">
    <property type="entry name" value="SERINE_THREONINE-PROTEIN KINASE NEKL-3"/>
    <property type="match status" value="1"/>
</dbReference>
<dbReference type="SUPFAM" id="SSF48452">
    <property type="entry name" value="TPR-like"/>
    <property type="match status" value="2"/>
</dbReference>
<evidence type="ECO:0000256" key="3">
    <source>
        <dbReference type="ARBA" id="ARBA00022777"/>
    </source>
</evidence>
<evidence type="ECO:0000256" key="2">
    <source>
        <dbReference type="ARBA" id="ARBA00022741"/>
    </source>
</evidence>
<dbReference type="KEGG" id="pfer:IRI77_19990"/>
<dbReference type="InterPro" id="IPR000719">
    <property type="entry name" value="Prot_kinase_dom"/>
</dbReference>
<keyword evidence="4" id="KW-0067">ATP-binding</keyword>
<organism evidence="7 8">
    <name type="scientific">Paludibaculum fermentans</name>
    <dbReference type="NCBI Taxonomy" id="1473598"/>
    <lineage>
        <taxon>Bacteria</taxon>
        <taxon>Pseudomonadati</taxon>
        <taxon>Acidobacteriota</taxon>
        <taxon>Terriglobia</taxon>
        <taxon>Bryobacterales</taxon>
        <taxon>Bryobacteraceae</taxon>
        <taxon>Paludibaculum</taxon>
    </lineage>
</organism>
<dbReference type="RefSeq" id="WP_194446789.1">
    <property type="nucleotide sequence ID" value="NZ_CP063849.1"/>
</dbReference>
<dbReference type="PROSITE" id="PS50011">
    <property type="entry name" value="PROTEIN_KINASE_DOM"/>
    <property type="match status" value="1"/>
</dbReference>
<evidence type="ECO:0000313" key="7">
    <source>
        <dbReference type="EMBL" id="QOY85119.1"/>
    </source>
</evidence>
<evidence type="ECO:0000256" key="5">
    <source>
        <dbReference type="PROSITE-ProRule" id="PRU00339"/>
    </source>
</evidence>
<dbReference type="Gene3D" id="1.10.510.10">
    <property type="entry name" value="Transferase(Phosphotransferase) domain 1"/>
    <property type="match status" value="1"/>
</dbReference>
<dbReference type="AlphaFoldDB" id="A0A7S7SHM4"/>
<sequence>MAPRPPLSRNESAELLFSEAIELPPRARREFVLDRCSSDPSLAESVFRLLDGFDRLGTFLETSPAPFATAARLEPGSLLCDRFRITAHIADGGMGEVYRASDQLLEEEVALKLVRSVWRSEPEMVERFRQEIRLARKVSHPNVCRVFDVFTHTAGPSGPLLFFTMELLAGETLAERLKQRGALPSPEVLAIAAQLASGLEAAHNASIIHGDLKPANIHLIPDAAGRQRVVITDFGLATAFGHLAEPTLRDASIGGTPEYMAPEQFGGAPLTPAVDVYALGIVLFEMLAGHRPWPTESLIRTAVRRLTEPPPRLGDARPDLARPWDDLLARTLARTPSDRIRSASAFLHALNSSLAAPLRPRVFSRRKLVLGTASAGILSSFALWLRYKDKSPPVPRAPQAMLTPITDAPDARKAKVLDLFLAGQLDNSAILRLLPPERVSSVRQRMGLSGAPGDRAEARQVAMRAGAALLLGGRCLTTFTGRPILEVEVELMGASPQAPAGIWKESFPLDATPSAIARQAALWVRNSVLRESREDLAVPRPTPEELTTPSWNALTEYMAAQDAWSAARSGRNPVIDRSPLAAAQAHLEAALAADPEFALAAGRLADLLLAGGHRDDAMAAYLRAAELFSRKNLSDRESYRMRGLFALDTGNNDAADRTFYRYALEFPYDALPLYYRAAALSRLGRRPQALESYDRALAIEPASYAYLIGRGICLLALNRLPEAQRGNEAGSRILNRDWTDQLSSALAFARQDAAALRAALARMSAGSEEFQSKAFTLQACFHAERGDLQSARAALQHGLDFDRRTGRPQDDSLGKTRKLAELSLSEGDAREARRLCLQALAEQPGQQLRMELGAVLARAGDPDAAQACLNPLPDSPLAARWPECGKWPVFLYRSHCLQAEILSARGSHAAALELVRNLRDPWDWTWPANAVRIAVRAGALELARRWVAALAAAPAYYWLHADHNEIAFVRQAREFLDRDRGKTGLSAPSLPRWD</sequence>
<keyword evidence="3 7" id="KW-0418">Kinase</keyword>
<dbReference type="SMART" id="SM00220">
    <property type="entry name" value="S_TKc"/>
    <property type="match status" value="1"/>
</dbReference>